<dbReference type="EMBL" id="JH109152">
    <property type="protein sequence ID" value="EGW22472.1"/>
    <property type="molecule type" value="Genomic_DNA"/>
</dbReference>
<dbReference type="PANTHER" id="PTHR43000">
    <property type="entry name" value="DTDP-D-GLUCOSE 4,6-DEHYDRATASE-RELATED"/>
    <property type="match status" value="1"/>
</dbReference>
<dbReference type="RefSeq" id="WP_006890443.1">
    <property type="nucleotide sequence ID" value="NZ_JH109152.1"/>
</dbReference>
<dbReference type="STRING" id="697282.Mettu_1286"/>
<dbReference type="Gene3D" id="3.40.50.720">
    <property type="entry name" value="NAD(P)-binding Rossmann-like Domain"/>
    <property type="match status" value="1"/>
</dbReference>
<protein>
    <submittedName>
        <fullName evidence="4">NAD-dependent epimerase/dehydratase</fullName>
    </submittedName>
</protein>
<dbReference type="InterPro" id="IPR001509">
    <property type="entry name" value="Epimerase_deHydtase"/>
</dbReference>
<gene>
    <name evidence="4" type="ORF">Mettu_1286</name>
</gene>
<dbReference type="eggNOG" id="COG0451">
    <property type="taxonomic scope" value="Bacteria"/>
</dbReference>
<dbReference type="HOGENOM" id="CLU_007383_12_3_6"/>
<proteinExistence type="inferred from homology"/>
<name>G3ISZ8_METTV</name>
<accession>G3ISZ8</accession>
<evidence type="ECO:0000259" key="3">
    <source>
        <dbReference type="Pfam" id="PF01370"/>
    </source>
</evidence>
<comment type="similarity">
    <text evidence="2">Belongs to the NAD(P)-dependent epimerase/dehydratase family.</text>
</comment>
<keyword evidence="5" id="KW-1185">Reference proteome</keyword>
<dbReference type="SUPFAM" id="SSF51735">
    <property type="entry name" value="NAD(P)-binding Rossmann-fold domains"/>
    <property type="match status" value="1"/>
</dbReference>
<reference evidence="4 5" key="1">
    <citation type="submission" date="2011-06" db="EMBL/GenBank/DDBJ databases">
        <title>Genomic sequence of Methylobacter tundripaludum SV96.</title>
        <authorList>
            <consortium name="US DOE Joint Genome Institute"/>
            <person name="Lucas S."/>
            <person name="Han J."/>
            <person name="Lapidus A."/>
            <person name="Cheng J.-F."/>
            <person name="Goodwin L."/>
            <person name="Pitluck S."/>
            <person name="Held B."/>
            <person name="Detter J.C."/>
            <person name="Han C."/>
            <person name="Tapia R."/>
            <person name="Land M."/>
            <person name="Hauser L."/>
            <person name="Kyrpides N."/>
            <person name="Ivanova N."/>
            <person name="Ovchinnikova G."/>
            <person name="Pagani I."/>
            <person name="Klotz M.G."/>
            <person name="Dispirito A.A."/>
            <person name="Murrell J.C."/>
            <person name="Dunfield P."/>
            <person name="Kalyuzhnaya M.G."/>
            <person name="Svenning M."/>
            <person name="Trotsenko Y.A."/>
            <person name="Stein L.Y."/>
            <person name="Woyke T."/>
        </authorList>
    </citation>
    <scope>NUCLEOTIDE SEQUENCE [LARGE SCALE GENOMIC DNA]</scope>
    <source>
        <strain evidence="5">ATCC BAA-1195 / DSM 17260 / SV96</strain>
    </source>
</reference>
<evidence type="ECO:0000313" key="4">
    <source>
        <dbReference type="EMBL" id="EGW22472.1"/>
    </source>
</evidence>
<dbReference type="Pfam" id="PF01370">
    <property type="entry name" value="Epimerase"/>
    <property type="match status" value="1"/>
</dbReference>
<comment type="pathway">
    <text evidence="1">Bacterial outer membrane biogenesis; LPS O-antigen biosynthesis.</text>
</comment>
<dbReference type="Proteomes" id="UP000004664">
    <property type="component" value="Unassembled WGS sequence"/>
</dbReference>
<dbReference type="AlphaFoldDB" id="G3ISZ8"/>
<evidence type="ECO:0000256" key="1">
    <source>
        <dbReference type="ARBA" id="ARBA00005125"/>
    </source>
</evidence>
<evidence type="ECO:0000313" key="5">
    <source>
        <dbReference type="Proteomes" id="UP000004664"/>
    </source>
</evidence>
<organism evidence="4 5">
    <name type="scientific">Methylobacter tundripaludum (strain ATCC BAA-1195 / DSM 17260 / SV96)</name>
    <dbReference type="NCBI Taxonomy" id="697282"/>
    <lineage>
        <taxon>Bacteria</taxon>
        <taxon>Pseudomonadati</taxon>
        <taxon>Pseudomonadota</taxon>
        <taxon>Gammaproteobacteria</taxon>
        <taxon>Methylococcales</taxon>
        <taxon>Methylococcaceae</taxon>
        <taxon>Methylobacter</taxon>
    </lineage>
</organism>
<feature type="domain" description="NAD-dependent epimerase/dehydratase" evidence="3">
    <location>
        <begin position="6"/>
        <end position="228"/>
    </location>
</feature>
<dbReference type="OrthoDB" id="5295702at2"/>
<sequence>MAAKYFITGISGFVGSELAIALAKLGHIVVGVDRVYPHDDTVGDFAELGIEYVNLDLLDKERLTPLLHDVDIIIHAAGVSRVSDARANPLECINSTILATTNLIEIVASQTESATARKPLFIYLSTREVSFYDRLDDSQISIDHIYAISKKSAEQLILAFSNSFNIPLAICRLSDVYGGKRDHVNKLLPTFVKRAKQNKLVRVLDSETRFHFTHIQDVIVSILEIAELLKKSGNMKKFFEIWSEESYTAEELATLVVSSFKSNSIIDYVPRESDETMQQINFSYQEWKFSPKVSLREELCRLSGI</sequence>
<dbReference type="InterPro" id="IPR036291">
    <property type="entry name" value="NAD(P)-bd_dom_sf"/>
</dbReference>
<evidence type="ECO:0000256" key="2">
    <source>
        <dbReference type="ARBA" id="ARBA00007637"/>
    </source>
</evidence>
<dbReference type="CDD" id="cd08946">
    <property type="entry name" value="SDR_e"/>
    <property type="match status" value="1"/>
</dbReference>